<evidence type="ECO:0000256" key="1">
    <source>
        <dbReference type="RuleBase" id="RU363098"/>
    </source>
</evidence>
<dbReference type="PANTHER" id="PTHR23079">
    <property type="entry name" value="RNA-DEPENDENT RNA POLYMERASE"/>
    <property type="match status" value="1"/>
</dbReference>
<dbReference type="EMBL" id="MU250536">
    <property type="protein sequence ID" value="KAG7445556.1"/>
    <property type="molecule type" value="Genomic_DNA"/>
</dbReference>
<keyword evidence="1" id="KW-0694">RNA-binding</keyword>
<dbReference type="RefSeq" id="XP_043039056.1">
    <property type="nucleotide sequence ID" value="XM_043183282.1"/>
</dbReference>
<dbReference type="GO" id="GO:0003723">
    <property type="term" value="F:RNA binding"/>
    <property type="evidence" value="ECO:0007669"/>
    <property type="project" value="UniProtKB-KW"/>
</dbReference>
<dbReference type="GeneID" id="66105579"/>
<dbReference type="GO" id="GO:0030422">
    <property type="term" value="P:siRNA processing"/>
    <property type="evidence" value="ECO:0007669"/>
    <property type="project" value="TreeGrafter"/>
</dbReference>
<comment type="catalytic activity">
    <reaction evidence="1">
        <text>RNA(n) + a ribonucleoside 5'-triphosphate = RNA(n+1) + diphosphate</text>
        <dbReference type="Rhea" id="RHEA:21248"/>
        <dbReference type="Rhea" id="RHEA-COMP:14527"/>
        <dbReference type="Rhea" id="RHEA-COMP:17342"/>
        <dbReference type="ChEBI" id="CHEBI:33019"/>
        <dbReference type="ChEBI" id="CHEBI:61557"/>
        <dbReference type="ChEBI" id="CHEBI:140395"/>
        <dbReference type="EC" id="2.7.7.48"/>
    </reaction>
</comment>
<feature type="region of interest" description="Disordered" evidence="2">
    <location>
        <begin position="447"/>
        <end position="471"/>
    </location>
</feature>
<evidence type="ECO:0000313" key="4">
    <source>
        <dbReference type="EMBL" id="KAG7445556.1"/>
    </source>
</evidence>
<keyword evidence="5" id="KW-1185">Reference proteome</keyword>
<dbReference type="OrthoDB" id="6513042at2759"/>
<dbReference type="GO" id="GO:0003968">
    <property type="term" value="F:RNA-directed RNA polymerase activity"/>
    <property type="evidence" value="ECO:0007669"/>
    <property type="project" value="UniProtKB-KW"/>
</dbReference>
<dbReference type="AlphaFoldDB" id="A0A9P7VTA9"/>
<dbReference type="Pfam" id="PF05183">
    <property type="entry name" value="RdRP"/>
    <property type="match status" value="1"/>
</dbReference>
<dbReference type="PANTHER" id="PTHR23079:SF55">
    <property type="entry name" value="RNA-DIRECTED RNA POLYMERASE"/>
    <property type="match status" value="1"/>
</dbReference>
<name>A0A9P7VTA9_9AGAR</name>
<organism evidence="4 5">
    <name type="scientific">Guyanagaster necrorhizus</name>
    <dbReference type="NCBI Taxonomy" id="856835"/>
    <lineage>
        <taxon>Eukaryota</taxon>
        <taxon>Fungi</taxon>
        <taxon>Dikarya</taxon>
        <taxon>Basidiomycota</taxon>
        <taxon>Agaricomycotina</taxon>
        <taxon>Agaricomycetes</taxon>
        <taxon>Agaricomycetidae</taxon>
        <taxon>Agaricales</taxon>
        <taxon>Marasmiineae</taxon>
        <taxon>Physalacriaceae</taxon>
        <taxon>Guyanagaster</taxon>
    </lineage>
</organism>
<feature type="compositionally biased region" description="Basic and acidic residues" evidence="2">
    <location>
        <begin position="447"/>
        <end position="460"/>
    </location>
</feature>
<gene>
    <name evidence="4" type="ORF">BT62DRAFT_896987</name>
</gene>
<comment type="similarity">
    <text evidence="1">Belongs to the RdRP family.</text>
</comment>
<dbReference type="GO" id="GO:0031380">
    <property type="term" value="C:nuclear RNA-directed RNA polymerase complex"/>
    <property type="evidence" value="ECO:0007669"/>
    <property type="project" value="TreeGrafter"/>
</dbReference>
<dbReference type="InterPro" id="IPR057596">
    <property type="entry name" value="RDRP_core"/>
</dbReference>
<protein>
    <recommendedName>
        <fullName evidence="1">RNA-dependent RNA polymerase</fullName>
        <ecNumber evidence="1">2.7.7.48</ecNumber>
    </recommendedName>
</protein>
<evidence type="ECO:0000259" key="3">
    <source>
        <dbReference type="Pfam" id="PF05183"/>
    </source>
</evidence>
<feature type="compositionally biased region" description="Polar residues" evidence="2">
    <location>
        <begin position="462"/>
        <end position="471"/>
    </location>
</feature>
<comment type="caution">
    <text evidence="4">The sequence shown here is derived from an EMBL/GenBank/DDBJ whole genome shotgun (WGS) entry which is preliminary data.</text>
</comment>
<dbReference type="EC" id="2.7.7.48" evidence="1"/>
<dbReference type="InterPro" id="IPR007855">
    <property type="entry name" value="RDRP"/>
</dbReference>
<keyword evidence="1" id="KW-0808">Transferase</keyword>
<feature type="domain" description="RDRP core" evidence="3">
    <location>
        <begin position="30"/>
        <end position="545"/>
    </location>
</feature>
<evidence type="ECO:0000313" key="5">
    <source>
        <dbReference type="Proteomes" id="UP000812287"/>
    </source>
</evidence>
<proteinExistence type="inferred from homology"/>
<keyword evidence="1" id="KW-0696">RNA-directed RNA polymerase</keyword>
<reference evidence="4" key="1">
    <citation type="submission" date="2020-11" db="EMBL/GenBank/DDBJ databases">
        <title>Adaptations for nitrogen fixation in a non-lichenized fungal sporocarp promotes dispersal by wood-feeding termites.</title>
        <authorList>
            <consortium name="DOE Joint Genome Institute"/>
            <person name="Koch R.A."/>
            <person name="Yoon G."/>
            <person name="Arayal U."/>
            <person name="Lail K."/>
            <person name="Amirebrahimi M."/>
            <person name="Labutti K."/>
            <person name="Lipzen A."/>
            <person name="Riley R."/>
            <person name="Barry K."/>
            <person name="Henrissat B."/>
            <person name="Grigoriev I.V."/>
            <person name="Herr J.R."/>
            <person name="Aime M.C."/>
        </authorList>
    </citation>
    <scope>NUCLEOTIDE SEQUENCE</scope>
    <source>
        <strain evidence="4">MCA 3950</strain>
    </source>
</reference>
<evidence type="ECO:0000256" key="2">
    <source>
        <dbReference type="SAM" id="MobiDB-lite"/>
    </source>
</evidence>
<accession>A0A9P7VTA9</accession>
<dbReference type="Proteomes" id="UP000812287">
    <property type="component" value="Unassembled WGS sequence"/>
</dbReference>
<sequence>MSAKASLSKSFPIVHLRFDNTGSFQITQDVISSSRATRLISDNGRFLKVSFPTTLKDNFVRQLLADKIKSGITIGSKKYIFFGYTESQLKESRVLFFQEREDWTVHSLKAAFGDLNSVYRLHGYGKYAARLGLSFSSTDPSLEVGLEERYLLDDLIANDGSDCSDGCGMIRDSFAKQVCSTIGASEDTCVFQIRLGGIKGLFVRYKDEDFDHICGSAGAKVAYRRSMFKYEGGPSTLEVRDINRPPRSARLSIQFIVLLMTLGISFEVFESLLRKQLDDLEQIMVNRQKAMDCVGGELDSEGKDFDQELSEMLLAGFDLNEGHLACLLKQFQKRSLDALRTKLHIRVKDSAYLFGVVDELGILEEGQIYINRPYQGGPQVGTFVVGRNPAYSPGDLRRLEAVNIPELSHLTNCVVFAGKGGYSEPNQMGGGDLDGDRYLIIKDPDLVPDPEEIRRPKLKSDPTPSDDASSNAYASLSQMNKDAVNVFMNLRGSRLLGQMSNAWMSQVGKTEELADQAYCAGLVPLIEKALDIAKTGEDIESVKKEFYALKTLRHAPRSDHWRDPIEQLQSLVPNPPGDSQDDFQCDPDLILEGIAPREDWDRCIAEGRRSMGAFNQALHRAITSDKKNKGTHL</sequence>
<keyword evidence="1" id="KW-0548">Nucleotidyltransferase</keyword>